<dbReference type="Gene3D" id="3.40.50.300">
    <property type="entry name" value="P-loop containing nucleotide triphosphate hydrolases"/>
    <property type="match status" value="1"/>
</dbReference>
<keyword evidence="4 6" id="KW-0067">ATP-binding</keyword>
<dbReference type="GO" id="GO:0016887">
    <property type="term" value="F:ATP hydrolysis activity"/>
    <property type="evidence" value="ECO:0007669"/>
    <property type="project" value="InterPro"/>
</dbReference>
<dbReference type="RefSeq" id="WP_091285081.1">
    <property type="nucleotide sequence ID" value="NZ_FAOZ01000038.1"/>
</dbReference>
<dbReference type="GO" id="GO:0055085">
    <property type="term" value="P:transmembrane transport"/>
    <property type="evidence" value="ECO:0007669"/>
    <property type="project" value="UniProtKB-ARBA"/>
</dbReference>
<keyword evidence="3" id="KW-0547">Nucleotide-binding</keyword>
<dbReference type="PROSITE" id="PS00211">
    <property type="entry name" value="ABC_TRANSPORTER_1"/>
    <property type="match status" value="1"/>
</dbReference>
<dbReference type="InterPro" id="IPR017871">
    <property type="entry name" value="ABC_transporter-like_CS"/>
</dbReference>
<dbReference type="GO" id="GO:0005524">
    <property type="term" value="F:ATP binding"/>
    <property type="evidence" value="ECO:0007669"/>
    <property type="project" value="UniProtKB-KW"/>
</dbReference>
<dbReference type="SUPFAM" id="SSF52540">
    <property type="entry name" value="P-loop containing nucleoside triphosphate hydrolases"/>
    <property type="match status" value="1"/>
</dbReference>
<dbReference type="AlphaFoldDB" id="A0A0S4QXE8"/>
<proteinExistence type="inferred from homology"/>
<dbReference type="PANTHER" id="PTHR43776:SF7">
    <property type="entry name" value="D,D-DIPEPTIDE TRANSPORT ATP-BINDING PROTEIN DDPF-RELATED"/>
    <property type="match status" value="1"/>
</dbReference>
<accession>A0A0S4QXE8</accession>
<dbReference type="Proteomes" id="UP000198802">
    <property type="component" value="Unassembled WGS sequence"/>
</dbReference>
<reference evidence="7" key="1">
    <citation type="submission" date="2015-11" db="EMBL/GenBank/DDBJ databases">
        <authorList>
            <person name="Varghese N."/>
        </authorList>
    </citation>
    <scope>NUCLEOTIDE SEQUENCE [LARGE SCALE GENOMIC DNA]</scope>
    <source>
        <strain evidence="7">DSM 45899</strain>
    </source>
</reference>
<sequence>MDAFAQLAVSSVVKYFGPARSRHAAVDGVSLSVEPGQRLGVVGESGSGKSTLARMMVGLERPAAGEISFNGVAMGTLLKMRASRVELRREVQFVAQDTTSSFDPLRTLRDSIRQPAQHLLGLSSRDADAKVDETVALLGLAPALVDRHPAEVSGGQRQRFAIARALVVRPRLLVCDEVVSALDVSVQGSILNLLKRYCLESGAALVFVSHGLPATAFVCSELVVMRHGKVVEHGDTRQVLHEPKHPYTASLLAAFRGGGARSAA</sequence>
<dbReference type="InterPro" id="IPR027417">
    <property type="entry name" value="P-loop_NTPase"/>
</dbReference>
<dbReference type="SMART" id="SM00382">
    <property type="entry name" value="AAA"/>
    <property type="match status" value="1"/>
</dbReference>
<comment type="similarity">
    <text evidence="1">Belongs to the ABC transporter superfamily.</text>
</comment>
<evidence type="ECO:0000313" key="6">
    <source>
        <dbReference type="EMBL" id="CUU60331.1"/>
    </source>
</evidence>
<evidence type="ECO:0000256" key="4">
    <source>
        <dbReference type="ARBA" id="ARBA00022840"/>
    </source>
</evidence>
<dbReference type="InterPro" id="IPR003439">
    <property type="entry name" value="ABC_transporter-like_ATP-bd"/>
</dbReference>
<feature type="domain" description="ABC transporter" evidence="5">
    <location>
        <begin position="7"/>
        <end position="252"/>
    </location>
</feature>
<dbReference type="InterPro" id="IPR050319">
    <property type="entry name" value="ABC_transp_ATP-bind"/>
</dbReference>
<evidence type="ECO:0000256" key="3">
    <source>
        <dbReference type="ARBA" id="ARBA00022741"/>
    </source>
</evidence>
<name>A0A0S4QXE8_9ACTN</name>
<organism evidence="6 7">
    <name type="scientific">Parafrankia irregularis</name>
    <dbReference type="NCBI Taxonomy" id="795642"/>
    <lineage>
        <taxon>Bacteria</taxon>
        <taxon>Bacillati</taxon>
        <taxon>Actinomycetota</taxon>
        <taxon>Actinomycetes</taxon>
        <taxon>Frankiales</taxon>
        <taxon>Frankiaceae</taxon>
        <taxon>Parafrankia</taxon>
    </lineage>
</organism>
<evidence type="ECO:0000256" key="1">
    <source>
        <dbReference type="ARBA" id="ARBA00005417"/>
    </source>
</evidence>
<protein>
    <submittedName>
        <fullName evidence="6">Peptide/nickel transport system ATP-binding protein</fullName>
    </submittedName>
</protein>
<dbReference type="CDD" id="cd03257">
    <property type="entry name" value="ABC_NikE_OppD_transporters"/>
    <property type="match status" value="1"/>
</dbReference>
<dbReference type="PROSITE" id="PS50893">
    <property type="entry name" value="ABC_TRANSPORTER_2"/>
    <property type="match status" value="1"/>
</dbReference>
<gene>
    <name evidence="6" type="ORF">Ga0074812_13846</name>
</gene>
<evidence type="ECO:0000313" key="7">
    <source>
        <dbReference type="Proteomes" id="UP000198802"/>
    </source>
</evidence>
<evidence type="ECO:0000256" key="2">
    <source>
        <dbReference type="ARBA" id="ARBA00022448"/>
    </source>
</evidence>
<keyword evidence="2" id="KW-0813">Transport</keyword>
<evidence type="ECO:0000259" key="5">
    <source>
        <dbReference type="PROSITE" id="PS50893"/>
    </source>
</evidence>
<dbReference type="EMBL" id="FAOZ01000038">
    <property type="protein sequence ID" value="CUU60331.1"/>
    <property type="molecule type" value="Genomic_DNA"/>
</dbReference>
<dbReference type="PANTHER" id="PTHR43776">
    <property type="entry name" value="TRANSPORT ATP-BINDING PROTEIN"/>
    <property type="match status" value="1"/>
</dbReference>
<dbReference type="InterPro" id="IPR003593">
    <property type="entry name" value="AAA+_ATPase"/>
</dbReference>
<dbReference type="Pfam" id="PF00005">
    <property type="entry name" value="ABC_tran"/>
    <property type="match status" value="1"/>
</dbReference>
<keyword evidence="7" id="KW-1185">Reference proteome</keyword>